<keyword evidence="8" id="KW-0012">Acyltransferase</keyword>
<evidence type="ECO:0000313" key="8">
    <source>
        <dbReference type="EMBL" id="MBE6505673.1"/>
    </source>
</evidence>
<feature type="transmembrane region" description="Helical" evidence="6">
    <location>
        <begin position="277"/>
        <end position="300"/>
    </location>
</feature>
<feature type="transmembrane region" description="Helical" evidence="6">
    <location>
        <begin position="123"/>
        <end position="144"/>
    </location>
</feature>
<evidence type="ECO:0000256" key="1">
    <source>
        <dbReference type="ARBA" id="ARBA00004651"/>
    </source>
</evidence>
<reference evidence="8" key="1">
    <citation type="submission" date="2019-04" db="EMBL/GenBank/DDBJ databases">
        <title>Evolution of Biomass-Degrading Anaerobic Consortia Revealed by Metagenomics.</title>
        <authorList>
            <person name="Peng X."/>
        </authorList>
    </citation>
    <scope>NUCLEOTIDE SEQUENCE</scope>
    <source>
        <strain evidence="8">SIG12</strain>
    </source>
</reference>
<evidence type="ECO:0000256" key="5">
    <source>
        <dbReference type="ARBA" id="ARBA00023136"/>
    </source>
</evidence>
<evidence type="ECO:0000256" key="6">
    <source>
        <dbReference type="SAM" id="Phobius"/>
    </source>
</evidence>
<evidence type="ECO:0000313" key="9">
    <source>
        <dbReference type="Proteomes" id="UP000762703"/>
    </source>
</evidence>
<feature type="transmembrane region" description="Helical" evidence="6">
    <location>
        <begin position="151"/>
        <end position="172"/>
    </location>
</feature>
<dbReference type="Proteomes" id="UP000762703">
    <property type="component" value="Unassembled WGS sequence"/>
</dbReference>
<evidence type="ECO:0000256" key="4">
    <source>
        <dbReference type="ARBA" id="ARBA00022989"/>
    </source>
</evidence>
<dbReference type="GO" id="GO:0005886">
    <property type="term" value="C:plasma membrane"/>
    <property type="evidence" value="ECO:0007669"/>
    <property type="project" value="UniProtKB-SubCell"/>
</dbReference>
<feature type="transmembrane region" description="Helical" evidence="6">
    <location>
        <begin position="178"/>
        <end position="194"/>
    </location>
</feature>
<keyword evidence="2" id="KW-1003">Cell membrane</keyword>
<proteinExistence type="predicted"/>
<dbReference type="InterPro" id="IPR002656">
    <property type="entry name" value="Acyl_transf_3_dom"/>
</dbReference>
<feature type="transmembrane region" description="Helical" evidence="6">
    <location>
        <begin position="45"/>
        <end position="69"/>
    </location>
</feature>
<evidence type="ECO:0000259" key="7">
    <source>
        <dbReference type="Pfam" id="PF01757"/>
    </source>
</evidence>
<dbReference type="GO" id="GO:0009246">
    <property type="term" value="P:enterobacterial common antigen biosynthetic process"/>
    <property type="evidence" value="ECO:0007669"/>
    <property type="project" value="TreeGrafter"/>
</dbReference>
<evidence type="ECO:0000256" key="2">
    <source>
        <dbReference type="ARBA" id="ARBA00022475"/>
    </source>
</evidence>
<feature type="transmembrane region" description="Helical" evidence="6">
    <location>
        <begin position="206"/>
        <end position="223"/>
    </location>
</feature>
<dbReference type="PANTHER" id="PTHR40074">
    <property type="entry name" value="O-ACETYLTRANSFERASE WECH"/>
    <property type="match status" value="1"/>
</dbReference>
<dbReference type="Pfam" id="PF01757">
    <property type="entry name" value="Acyl_transf_3"/>
    <property type="match status" value="1"/>
</dbReference>
<protein>
    <submittedName>
        <fullName evidence="8">Acyltransferase</fullName>
    </submittedName>
</protein>
<evidence type="ECO:0000256" key="3">
    <source>
        <dbReference type="ARBA" id="ARBA00022692"/>
    </source>
</evidence>
<keyword evidence="3 6" id="KW-0812">Transmembrane</keyword>
<sequence length="352" mass="41206">MSTTKKSRIFYFDEIRALAILFVLLIHVSKWFVQELPKHSLDWTFAISLQAIGNLGVPLFVTISGALLLNRKYELKSFFKKRYSRILIPFIFWIAVVVLFRIFFMGHSASIKGIASIVFTEGYVWFIWMLIGVYLFLPVVNSFIREFNMQGVRFFVAIWLVTIILGTFGWYPFYKLELSYFAGYIGYFVFGYYLDNEDFKISDGSLMKLGLIIYLISTLIYLYCRVNSIYFGETYYLTILPVVQTTGLFLFFKYFAQYSEKNEISITNKIYSVIKDSFVGKMIVSISLCSYGMYLTHYLMIWILMKVNKTTPIFSKNPFIWIPITFLSVVLFSWGIIWIFSKIPYLKEVSGA</sequence>
<keyword evidence="4 6" id="KW-1133">Transmembrane helix</keyword>
<feature type="transmembrane region" description="Helical" evidence="6">
    <location>
        <begin position="320"/>
        <end position="340"/>
    </location>
</feature>
<keyword evidence="5 6" id="KW-0472">Membrane</keyword>
<feature type="transmembrane region" description="Helical" evidence="6">
    <location>
        <begin position="90"/>
        <end position="111"/>
    </location>
</feature>
<feature type="transmembrane region" description="Helical" evidence="6">
    <location>
        <begin position="235"/>
        <end position="256"/>
    </location>
</feature>
<dbReference type="RefSeq" id="WP_303737323.1">
    <property type="nucleotide sequence ID" value="NZ_SUTE01000063.1"/>
</dbReference>
<keyword evidence="8" id="KW-0808">Transferase</keyword>
<comment type="subcellular location">
    <subcellularLocation>
        <location evidence="1">Cell membrane</location>
        <topology evidence="1">Multi-pass membrane protein</topology>
    </subcellularLocation>
</comment>
<feature type="transmembrane region" description="Helical" evidence="6">
    <location>
        <begin position="15"/>
        <end position="33"/>
    </location>
</feature>
<dbReference type="EMBL" id="SUTE01000063">
    <property type="protein sequence ID" value="MBE6505673.1"/>
    <property type="molecule type" value="Genomic_DNA"/>
</dbReference>
<name>A0A8T3VK89_9EURY</name>
<dbReference type="GO" id="GO:0016413">
    <property type="term" value="F:O-acetyltransferase activity"/>
    <property type="evidence" value="ECO:0007669"/>
    <property type="project" value="TreeGrafter"/>
</dbReference>
<dbReference type="AlphaFoldDB" id="A0A8T3VK89"/>
<feature type="domain" description="Acyltransferase 3" evidence="7">
    <location>
        <begin position="11"/>
        <end position="338"/>
    </location>
</feature>
<gene>
    <name evidence="8" type="ORF">E7Z73_08060</name>
</gene>
<comment type="caution">
    <text evidence="8">The sequence shown here is derived from an EMBL/GenBank/DDBJ whole genome shotgun (WGS) entry which is preliminary data.</text>
</comment>
<organism evidence="8 9">
    <name type="scientific">Methanobrevibacter millerae</name>
    <dbReference type="NCBI Taxonomy" id="230361"/>
    <lineage>
        <taxon>Archaea</taxon>
        <taxon>Methanobacteriati</taxon>
        <taxon>Methanobacteriota</taxon>
        <taxon>Methanomada group</taxon>
        <taxon>Methanobacteria</taxon>
        <taxon>Methanobacteriales</taxon>
        <taxon>Methanobacteriaceae</taxon>
        <taxon>Methanobrevibacter</taxon>
    </lineage>
</organism>
<accession>A0A8T3VK89</accession>
<dbReference type="PANTHER" id="PTHR40074:SF2">
    <property type="entry name" value="O-ACETYLTRANSFERASE WECH"/>
    <property type="match status" value="1"/>
</dbReference>